<dbReference type="HOGENOM" id="CLU_2171490_0_0_1"/>
<proteinExistence type="predicted"/>
<reference evidence="1 2" key="1">
    <citation type="submission" date="2014-04" db="EMBL/GenBank/DDBJ databases">
        <authorList>
            <consortium name="DOE Joint Genome Institute"/>
            <person name="Kuo A."/>
            <person name="Kohler A."/>
            <person name="Nagy L.G."/>
            <person name="Floudas D."/>
            <person name="Copeland A."/>
            <person name="Barry K.W."/>
            <person name="Cichocki N."/>
            <person name="Veneault-Fourrey C."/>
            <person name="LaButti K."/>
            <person name="Lindquist E.A."/>
            <person name="Lipzen A."/>
            <person name="Lundell T."/>
            <person name="Morin E."/>
            <person name="Murat C."/>
            <person name="Sun H."/>
            <person name="Tunlid A."/>
            <person name="Henrissat B."/>
            <person name="Grigoriev I.V."/>
            <person name="Hibbett D.S."/>
            <person name="Martin F."/>
            <person name="Nordberg H.P."/>
            <person name="Cantor M.N."/>
            <person name="Hua S.X."/>
        </authorList>
    </citation>
    <scope>NUCLEOTIDE SEQUENCE [LARGE SCALE GENOMIC DNA]</scope>
    <source>
        <strain evidence="1 2">LaAM-08-1</strain>
    </source>
</reference>
<evidence type="ECO:0000313" key="1">
    <source>
        <dbReference type="EMBL" id="KIJ91244.1"/>
    </source>
</evidence>
<dbReference type="EMBL" id="KN839033">
    <property type="protein sequence ID" value="KIJ91244.1"/>
    <property type="molecule type" value="Genomic_DNA"/>
</dbReference>
<name>A0A0C9WHI3_9AGAR</name>
<keyword evidence="2" id="KW-1185">Reference proteome</keyword>
<dbReference type="AlphaFoldDB" id="A0A0C9WHI3"/>
<accession>A0A0C9WHI3</accession>
<dbReference type="Proteomes" id="UP000054477">
    <property type="component" value="Unassembled WGS sequence"/>
</dbReference>
<reference evidence="2" key="2">
    <citation type="submission" date="2015-01" db="EMBL/GenBank/DDBJ databases">
        <title>Evolutionary Origins and Diversification of the Mycorrhizal Mutualists.</title>
        <authorList>
            <consortium name="DOE Joint Genome Institute"/>
            <consortium name="Mycorrhizal Genomics Consortium"/>
            <person name="Kohler A."/>
            <person name="Kuo A."/>
            <person name="Nagy L.G."/>
            <person name="Floudas D."/>
            <person name="Copeland A."/>
            <person name="Barry K.W."/>
            <person name="Cichocki N."/>
            <person name="Veneault-Fourrey C."/>
            <person name="LaButti K."/>
            <person name="Lindquist E.A."/>
            <person name="Lipzen A."/>
            <person name="Lundell T."/>
            <person name="Morin E."/>
            <person name="Murat C."/>
            <person name="Riley R."/>
            <person name="Ohm R."/>
            <person name="Sun H."/>
            <person name="Tunlid A."/>
            <person name="Henrissat B."/>
            <person name="Grigoriev I.V."/>
            <person name="Hibbett D.S."/>
            <person name="Martin F."/>
        </authorList>
    </citation>
    <scope>NUCLEOTIDE SEQUENCE [LARGE SCALE GENOMIC DNA]</scope>
    <source>
        <strain evidence="2">LaAM-08-1</strain>
    </source>
</reference>
<organism evidence="1 2">
    <name type="scientific">Laccaria amethystina LaAM-08-1</name>
    <dbReference type="NCBI Taxonomy" id="1095629"/>
    <lineage>
        <taxon>Eukaryota</taxon>
        <taxon>Fungi</taxon>
        <taxon>Dikarya</taxon>
        <taxon>Basidiomycota</taxon>
        <taxon>Agaricomycotina</taxon>
        <taxon>Agaricomycetes</taxon>
        <taxon>Agaricomycetidae</taxon>
        <taxon>Agaricales</taxon>
        <taxon>Agaricineae</taxon>
        <taxon>Hydnangiaceae</taxon>
        <taxon>Laccaria</taxon>
    </lineage>
</organism>
<sequence length="110" mass="12303">MRAFNLCGSLTSNCSQSLTYRKVMLPPFLRAMCTTPLEVLVLEGLEYSFGSPKFTNEIATTFPNLHGSTLIIRANDRQKENKSATWTRRPVCALAGSIFAPSTLWLEFLL</sequence>
<protein>
    <submittedName>
        <fullName evidence="1">Uncharacterized protein</fullName>
    </submittedName>
</protein>
<gene>
    <name evidence="1" type="ORF">K443DRAFT_492654</name>
</gene>
<evidence type="ECO:0000313" key="2">
    <source>
        <dbReference type="Proteomes" id="UP000054477"/>
    </source>
</evidence>